<dbReference type="InterPro" id="IPR047610">
    <property type="entry name" value="ImuA_translesion"/>
</dbReference>
<name>W8KHU8_9GAMM</name>
<dbReference type="InterPro" id="IPR017166">
    <property type="entry name" value="UCP037290"/>
</dbReference>
<dbReference type="EMBL" id="CP007268">
    <property type="protein sequence ID" value="AHK79374.1"/>
    <property type="molecule type" value="Genomic_DNA"/>
</dbReference>
<dbReference type="RefSeq" id="WP_025281831.1">
    <property type="nucleotide sequence ID" value="NZ_CP007268.1"/>
</dbReference>
<dbReference type="Gene3D" id="3.40.50.300">
    <property type="entry name" value="P-loop containing nucleotide triphosphate hydrolases"/>
    <property type="match status" value="1"/>
</dbReference>
<keyword evidence="4" id="KW-1185">Reference proteome</keyword>
<reference evidence="3 4" key="1">
    <citation type="journal article" date="2014" name="J Genomics">
        <title>Draft Genome Sequence of the Extremely Halophilic Phototrophic Purple Sulfur Bacterium Halorhodospira halochloris.</title>
        <authorList>
            <person name="Singh K.S."/>
            <person name="Kirksey J."/>
            <person name="Hoff W.D."/>
            <person name="Deole R."/>
        </authorList>
    </citation>
    <scope>NUCLEOTIDE SEQUENCE [LARGE SCALE GENOMIC DNA]</scope>
    <source>
        <strain evidence="3 4">A</strain>
    </source>
</reference>
<dbReference type="HOGENOM" id="CLU_064653_3_0_6"/>
<protein>
    <recommendedName>
        <fullName evidence="5">Translesion DNA synthesis-associated protein ImuA</fullName>
    </recommendedName>
</protein>
<organism evidence="3 4">
    <name type="scientific">Ectothiorhodospira haloalkaliphila</name>
    <dbReference type="NCBI Taxonomy" id="421628"/>
    <lineage>
        <taxon>Bacteria</taxon>
        <taxon>Pseudomonadati</taxon>
        <taxon>Pseudomonadota</taxon>
        <taxon>Gammaproteobacteria</taxon>
        <taxon>Chromatiales</taxon>
        <taxon>Ectothiorhodospiraceae</taxon>
        <taxon>Ectothiorhodospira</taxon>
    </lineage>
</organism>
<evidence type="ECO:0000313" key="4">
    <source>
        <dbReference type="Proteomes" id="UP000019442"/>
    </source>
</evidence>
<evidence type="ECO:0000256" key="1">
    <source>
        <dbReference type="ARBA" id="ARBA00022763"/>
    </source>
</evidence>
<dbReference type="Proteomes" id="UP000019442">
    <property type="component" value="Chromosome"/>
</dbReference>
<evidence type="ECO:0000256" key="2">
    <source>
        <dbReference type="SAM" id="MobiDB-lite"/>
    </source>
</evidence>
<feature type="region of interest" description="Disordered" evidence="2">
    <location>
        <begin position="192"/>
        <end position="227"/>
    </location>
</feature>
<dbReference type="InterPro" id="IPR027417">
    <property type="entry name" value="P-loop_NTPase"/>
</dbReference>
<dbReference type="InterPro" id="IPR050356">
    <property type="entry name" value="SulA_CellDiv_inhibitor"/>
</dbReference>
<dbReference type="PANTHER" id="PTHR35369:SF3">
    <property type="entry name" value="TRANSLESION DNA SYNTHESIS-ASSOCIATED PROTEIN IMUA"/>
    <property type="match status" value="1"/>
</dbReference>
<sequence>MPDPQAPSDATPTLESLLQRPDIWRGGGQDGHHRQTLSSGDAALDQRLGGGWPQGALVELLLDQHGIGEVSLLLPALAALTQGGRAVALVAPPYVPYAPALRQAGIHLRHLLWITPRDDTEILWAMEQILRAGPVGAALVWPQRLTSRQLRRLQLAAEQGRATGFIYRPTQHIREPSPAALRLRLHADRGGSPRLEIIKQRGPKTTPQPLPEQHQDIPPGARDRTRE</sequence>
<proteinExistence type="predicted"/>
<evidence type="ECO:0000313" key="3">
    <source>
        <dbReference type="EMBL" id="AHK79374.1"/>
    </source>
</evidence>
<dbReference type="PANTHER" id="PTHR35369">
    <property type="entry name" value="BLR3025 PROTEIN-RELATED"/>
    <property type="match status" value="1"/>
</dbReference>
<accession>W8KHU8</accession>
<dbReference type="SUPFAM" id="SSF52540">
    <property type="entry name" value="P-loop containing nucleoside triphosphate hydrolases"/>
    <property type="match status" value="1"/>
</dbReference>
<dbReference type="PIRSF" id="PIRSF037290">
    <property type="entry name" value="UCP037290"/>
    <property type="match status" value="1"/>
</dbReference>
<keyword evidence="1" id="KW-0227">DNA damage</keyword>
<dbReference type="KEGG" id="hhc:M911_09675"/>
<reference evidence="4" key="2">
    <citation type="submission" date="2014-02" db="EMBL/GenBank/DDBJ databases">
        <title>Draft Genome Sequence of extremely halophilic bacteria Halorhodospira halochloris.</title>
        <authorList>
            <person name="Singh K.S."/>
        </authorList>
    </citation>
    <scope>NUCLEOTIDE SEQUENCE [LARGE SCALE GENOMIC DNA]</scope>
    <source>
        <strain evidence="4">A</strain>
    </source>
</reference>
<dbReference type="OrthoDB" id="9811176at2"/>
<dbReference type="AlphaFoldDB" id="W8KHU8"/>
<evidence type="ECO:0008006" key="5">
    <source>
        <dbReference type="Google" id="ProtNLM"/>
    </source>
</evidence>
<dbReference type="NCBIfam" id="NF033429">
    <property type="entry name" value="ImuA_translesion"/>
    <property type="match status" value="1"/>
</dbReference>
<gene>
    <name evidence="3" type="ORF">M911_09675</name>
</gene>
<dbReference type="GO" id="GO:0006281">
    <property type="term" value="P:DNA repair"/>
    <property type="evidence" value="ECO:0007669"/>
    <property type="project" value="TreeGrafter"/>
</dbReference>